<evidence type="ECO:0000256" key="3">
    <source>
        <dbReference type="PROSITE-ProRule" id="PRU00339"/>
    </source>
</evidence>
<dbReference type="SMART" id="SM00028">
    <property type="entry name" value="TPR"/>
    <property type="match status" value="3"/>
</dbReference>
<accession>A0A8S2E204</accession>
<dbReference type="Pfam" id="PF13374">
    <property type="entry name" value="TPR_10"/>
    <property type="match status" value="1"/>
</dbReference>
<protein>
    <submittedName>
        <fullName evidence="4">Uncharacterized protein</fullName>
    </submittedName>
</protein>
<dbReference type="PANTHER" id="PTHR45641:SF19">
    <property type="entry name" value="NEPHROCYSTIN-3"/>
    <property type="match status" value="1"/>
</dbReference>
<dbReference type="EMBL" id="CAJNOK010008320">
    <property type="protein sequence ID" value="CAF1060341.1"/>
    <property type="molecule type" value="Genomic_DNA"/>
</dbReference>
<dbReference type="PROSITE" id="PS50005">
    <property type="entry name" value="TPR"/>
    <property type="match status" value="2"/>
</dbReference>
<proteinExistence type="predicted"/>
<dbReference type="SUPFAM" id="SSF48452">
    <property type="entry name" value="TPR-like"/>
    <property type="match status" value="2"/>
</dbReference>
<dbReference type="AlphaFoldDB" id="A0A8S2E204"/>
<organism evidence="4 6">
    <name type="scientific">Didymodactylos carnosus</name>
    <dbReference type="NCBI Taxonomy" id="1234261"/>
    <lineage>
        <taxon>Eukaryota</taxon>
        <taxon>Metazoa</taxon>
        <taxon>Spiralia</taxon>
        <taxon>Gnathifera</taxon>
        <taxon>Rotifera</taxon>
        <taxon>Eurotatoria</taxon>
        <taxon>Bdelloidea</taxon>
        <taxon>Philodinida</taxon>
        <taxon>Philodinidae</taxon>
        <taxon>Didymodactylos</taxon>
    </lineage>
</organism>
<evidence type="ECO:0000256" key="1">
    <source>
        <dbReference type="ARBA" id="ARBA00022737"/>
    </source>
</evidence>
<comment type="caution">
    <text evidence="4">The sequence shown here is derived from an EMBL/GenBank/DDBJ whole genome shotgun (WGS) entry which is preliminary data.</text>
</comment>
<gene>
    <name evidence="4" type="ORF">OVA965_LOCUS17380</name>
    <name evidence="5" type="ORF">TMI583_LOCUS17390</name>
</gene>
<dbReference type="EMBL" id="CAJOBA010008334">
    <property type="protein sequence ID" value="CAF3825883.1"/>
    <property type="molecule type" value="Genomic_DNA"/>
</dbReference>
<evidence type="ECO:0000256" key="2">
    <source>
        <dbReference type="ARBA" id="ARBA00022803"/>
    </source>
</evidence>
<feature type="repeat" description="TPR" evidence="3">
    <location>
        <begin position="222"/>
        <end position="255"/>
    </location>
</feature>
<dbReference type="Gene3D" id="1.25.40.10">
    <property type="entry name" value="Tetratricopeptide repeat domain"/>
    <property type="match status" value="2"/>
</dbReference>
<dbReference type="InterPro" id="IPR011990">
    <property type="entry name" value="TPR-like_helical_dom_sf"/>
</dbReference>
<dbReference type="Proteomes" id="UP000677228">
    <property type="component" value="Unassembled WGS sequence"/>
</dbReference>
<keyword evidence="1" id="KW-0677">Repeat</keyword>
<dbReference type="Proteomes" id="UP000682733">
    <property type="component" value="Unassembled WGS sequence"/>
</dbReference>
<evidence type="ECO:0000313" key="5">
    <source>
        <dbReference type="EMBL" id="CAF3825883.1"/>
    </source>
</evidence>
<dbReference type="PANTHER" id="PTHR45641">
    <property type="entry name" value="TETRATRICOPEPTIDE REPEAT PROTEIN (AFU_ORTHOLOGUE AFUA_6G03870)"/>
    <property type="match status" value="1"/>
</dbReference>
<reference evidence="4" key="1">
    <citation type="submission" date="2021-02" db="EMBL/GenBank/DDBJ databases">
        <authorList>
            <person name="Nowell W R."/>
        </authorList>
    </citation>
    <scope>NUCLEOTIDE SEQUENCE</scope>
</reference>
<name>A0A8S2E204_9BILA</name>
<evidence type="ECO:0000313" key="4">
    <source>
        <dbReference type="EMBL" id="CAF1060341.1"/>
    </source>
</evidence>
<feature type="repeat" description="TPR" evidence="3">
    <location>
        <begin position="68"/>
        <end position="101"/>
    </location>
</feature>
<keyword evidence="2 3" id="KW-0802">TPR repeat</keyword>
<dbReference type="Pfam" id="PF13424">
    <property type="entry name" value="TPR_12"/>
    <property type="match status" value="2"/>
</dbReference>
<sequence>MGHFEKAHTYFTFMKQNQGYNVDTIDTIDHHLGHVYKARGDLDLALKQYSTSYRGRARKSNLGNPHIAASWNSIGNVYYLKADYQRATYFYDKALKFFQEMYPKGHVNIARTMINVALVYKAENDYPASLHHLAEALNIYHKLLPEQHPYTALTLGHIAGVQALEILEKCVPIDKLTLATCLMKLGVFYLHEKEIFDVAFKHFTRASKLRSELLSKDHPSIGESLHYIGKVHSRTKNYEEALKYLVQALLLFETKLRPNIEELLEKDMFFLFSEYD</sequence>
<evidence type="ECO:0000313" key="6">
    <source>
        <dbReference type="Proteomes" id="UP000677228"/>
    </source>
</evidence>
<dbReference type="InterPro" id="IPR019734">
    <property type="entry name" value="TPR_rpt"/>
</dbReference>